<dbReference type="EMBL" id="GFDF01005358">
    <property type="protein sequence ID" value="JAV08726.1"/>
    <property type="molecule type" value="Transcribed_RNA"/>
</dbReference>
<comment type="catalytic activity">
    <reaction evidence="11">
        <text>Preferential cleavage: Arg-|-Xaa, Lys-|-Xaa.</text>
        <dbReference type="EC" id="3.4.21.4"/>
    </reaction>
</comment>
<dbReference type="Pfam" id="PF00089">
    <property type="entry name" value="Trypsin"/>
    <property type="match status" value="1"/>
</dbReference>
<evidence type="ECO:0000256" key="7">
    <source>
        <dbReference type="ARBA" id="ARBA00022825"/>
    </source>
</evidence>
<evidence type="ECO:0000256" key="14">
    <source>
        <dbReference type="SAM" id="SignalP"/>
    </source>
</evidence>
<dbReference type="GO" id="GO:0007586">
    <property type="term" value="P:digestion"/>
    <property type="evidence" value="ECO:0007669"/>
    <property type="project" value="UniProtKB-KW"/>
</dbReference>
<dbReference type="GO" id="GO:0004252">
    <property type="term" value="F:serine-type endopeptidase activity"/>
    <property type="evidence" value="ECO:0007669"/>
    <property type="project" value="UniProtKB-EC"/>
</dbReference>
<dbReference type="PROSITE" id="PS00134">
    <property type="entry name" value="TRYPSIN_HIS"/>
    <property type="match status" value="1"/>
</dbReference>
<dbReference type="PROSITE" id="PS50240">
    <property type="entry name" value="TRYPSIN_DOM"/>
    <property type="match status" value="1"/>
</dbReference>
<dbReference type="Gene3D" id="2.40.10.10">
    <property type="entry name" value="Trypsin-like serine proteases"/>
    <property type="match status" value="1"/>
</dbReference>
<comment type="subcellular location">
    <subcellularLocation>
        <location evidence="1">Secreted</location>
    </subcellularLocation>
</comment>
<feature type="domain" description="Peptidase S1" evidence="15">
    <location>
        <begin position="27"/>
        <end position="258"/>
    </location>
</feature>
<keyword evidence="5" id="KW-0222">Digestion</keyword>
<evidence type="ECO:0000313" key="16">
    <source>
        <dbReference type="EMBL" id="JAV08726.1"/>
    </source>
</evidence>
<keyword evidence="2" id="KW-0964">Secreted</keyword>
<proteinExistence type="inferred from homology"/>
<evidence type="ECO:0000256" key="10">
    <source>
        <dbReference type="ARBA" id="ARBA00024195"/>
    </source>
</evidence>
<dbReference type="GO" id="GO:0006508">
    <property type="term" value="P:proteolysis"/>
    <property type="evidence" value="ECO:0007669"/>
    <property type="project" value="UniProtKB-KW"/>
</dbReference>
<evidence type="ECO:0000256" key="11">
    <source>
        <dbReference type="ARBA" id="ARBA00036320"/>
    </source>
</evidence>
<dbReference type="EC" id="3.4.21.4" evidence="12"/>
<evidence type="ECO:0000256" key="12">
    <source>
        <dbReference type="ARBA" id="ARBA00038868"/>
    </source>
</evidence>
<dbReference type="PROSITE" id="PS00135">
    <property type="entry name" value="TRYPSIN_SER"/>
    <property type="match status" value="1"/>
</dbReference>
<dbReference type="FunFam" id="2.40.10.10:FF:000077">
    <property type="entry name" value="Predicted protein"/>
    <property type="match status" value="1"/>
</dbReference>
<dbReference type="InterPro" id="IPR033116">
    <property type="entry name" value="TRYPSIN_SER"/>
</dbReference>
<organism evidence="16">
    <name type="scientific">Nyssomyia neivai</name>
    <dbReference type="NCBI Taxonomy" id="330878"/>
    <lineage>
        <taxon>Eukaryota</taxon>
        <taxon>Metazoa</taxon>
        <taxon>Ecdysozoa</taxon>
        <taxon>Arthropoda</taxon>
        <taxon>Hexapoda</taxon>
        <taxon>Insecta</taxon>
        <taxon>Pterygota</taxon>
        <taxon>Neoptera</taxon>
        <taxon>Endopterygota</taxon>
        <taxon>Diptera</taxon>
        <taxon>Nematocera</taxon>
        <taxon>Psychodoidea</taxon>
        <taxon>Psychodidae</taxon>
        <taxon>Nyssomyia</taxon>
    </lineage>
</organism>
<keyword evidence="8" id="KW-0865">Zymogen</keyword>
<feature type="signal peptide" evidence="14">
    <location>
        <begin position="1"/>
        <end position="17"/>
    </location>
</feature>
<sequence length="259" mass="28228">MMNQAIILAILSLSASASVLRFPTDRIVGGKPVNIEDVPYQVSINILGYKPYHLCGGSIISERFILSAAHCVVGKNATFTVRSGSNHSESGGQVSQIKKIYSHELFNRATTDYDFTLLELEEPLTFSDTTRPVRLPEADEDIPDGTILNVSGWGKTKNPEESSKYIRIVSVPKVNDESCHESYVTSYLEEPITKQMFCAGYTEGGKDSCQGDSGGPVMGADNVQLGVVSWGKDCAVPGYPGVYAKISAVRDWIREISHV</sequence>
<reference evidence="16" key="1">
    <citation type="submission" date="2016-12" db="EMBL/GenBank/DDBJ databases">
        <title>An insight into the sialome and mialome of the sand fly, Nyssomyia neivai.</title>
        <authorList>
            <person name="Sebastian V."/>
            <person name="Goulart T.M."/>
            <person name="Oliveira W."/>
            <person name="Calvo E."/>
            <person name="Oliveira L.F."/>
            <person name="Pinto M.C."/>
            <person name="Rosselino A.M."/>
            <person name="Ribeiro J.M."/>
        </authorList>
    </citation>
    <scope>NUCLEOTIDE SEQUENCE</scope>
</reference>
<evidence type="ECO:0000256" key="2">
    <source>
        <dbReference type="ARBA" id="ARBA00022525"/>
    </source>
</evidence>
<evidence type="ECO:0000256" key="8">
    <source>
        <dbReference type="ARBA" id="ARBA00023145"/>
    </source>
</evidence>
<feature type="chain" id="PRO_5012566749" description="trypsin" evidence="14">
    <location>
        <begin position="18"/>
        <end position="259"/>
    </location>
</feature>
<evidence type="ECO:0000256" key="4">
    <source>
        <dbReference type="ARBA" id="ARBA00022729"/>
    </source>
</evidence>
<dbReference type="AlphaFoldDB" id="A0A1L8DQI3"/>
<accession>A0A1L8DQI3</accession>
<keyword evidence="6 13" id="KW-0378">Hydrolase</keyword>
<dbReference type="InterPro" id="IPR043504">
    <property type="entry name" value="Peptidase_S1_PA_chymotrypsin"/>
</dbReference>
<protein>
    <recommendedName>
        <fullName evidence="12">trypsin</fullName>
        <ecNumber evidence="12">3.4.21.4</ecNumber>
    </recommendedName>
</protein>
<evidence type="ECO:0000259" key="15">
    <source>
        <dbReference type="PROSITE" id="PS50240"/>
    </source>
</evidence>
<dbReference type="InterPro" id="IPR001314">
    <property type="entry name" value="Peptidase_S1A"/>
</dbReference>
<keyword evidence="9" id="KW-1015">Disulfide bond</keyword>
<dbReference type="InterPro" id="IPR050430">
    <property type="entry name" value="Peptidase_S1"/>
</dbReference>
<evidence type="ECO:0000256" key="13">
    <source>
        <dbReference type="RuleBase" id="RU363034"/>
    </source>
</evidence>
<dbReference type="PANTHER" id="PTHR24276:SF97">
    <property type="entry name" value="GH13245P2-RELATED"/>
    <property type="match status" value="1"/>
</dbReference>
<evidence type="ECO:0000256" key="9">
    <source>
        <dbReference type="ARBA" id="ARBA00023157"/>
    </source>
</evidence>
<dbReference type="InterPro" id="IPR018114">
    <property type="entry name" value="TRYPSIN_HIS"/>
</dbReference>
<dbReference type="PANTHER" id="PTHR24276">
    <property type="entry name" value="POLYSERASE-RELATED"/>
    <property type="match status" value="1"/>
</dbReference>
<evidence type="ECO:0000256" key="6">
    <source>
        <dbReference type="ARBA" id="ARBA00022801"/>
    </source>
</evidence>
<evidence type="ECO:0000256" key="1">
    <source>
        <dbReference type="ARBA" id="ARBA00004613"/>
    </source>
</evidence>
<dbReference type="GO" id="GO:0005576">
    <property type="term" value="C:extracellular region"/>
    <property type="evidence" value="ECO:0007669"/>
    <property type="project" value="UniProtKB-SubCell"/>
</dbReference>
<dbReference type="InterPro" id="IPR001254">
    <property type="entry name" value="Trypsin_dom"/>
</dbReference>
<keyword evidence="3 13" id="KW-0645">Protease</keyword>
<dbReference type="PRINTS" id="PR00722">
    <property type="entry name" value="CHYMOTRYPSIN"/>
</dbReference>
<evidence type="ECO:0000256" key="5">
    <source>
        <dbReference type="ARBA" id="ARBA00022757"/>
    </source>
</evidence>
<dbReference type="InterPro" id="IPR009003">
    <property type="entry name" value="Peptidase_S1_PA"/>
</dbReference>
<dbReference type="SUPFAM" id="SSF50494">
    <property type="entry name" value="Trypsin-like serine proteases"/>
    <property type="match status" value="1"/>
</dbReference>
<keyword evidence="4 14" id="KW-0732">Signal</keyword>
<name>A0A1L8DQI3_9DIPT</name>
<comment type="similarity">
    <text evidence="10">Belongs to the peptidase S1 family. CLIP subfamily.</text>
</comment>
<dbReference type="SMART" id="SM00020">
    <property type="entry name" value="Tryp_SPc"/>
    <property type="match status" value="1"/>
</dbReference>
<evidence type="ECO:0000256" key="3">
    <source>
        <dbReference type="ARBA" id="ARBA00022670"/>
    </source>
</evidence>
<keyword evidence="7 13" id="KW-0720">Serine protease</keyword>
<dbReference type="CDD" id="cd00190">
    <property type="entry name" value="Tryp_SPc"/>
    <property type="match status" value="1"/>
</dbReference>